<dbReference type="SUPFAM" id="SSF48613">
    <property type="entry name" value="Heme oxygenase-like"/>
    <property type="match status" value="1"/>
</dbReference>
<dbReference type="Gene3D" id="1.20.910.10">
    <property type="entry name" value="Heme oxygenase-like"/>
    <property type="match status" value="1"/>
</dbReference>
<feature type="domain" description="Thiaminase-2/PQQC" evidence="9">
    <location>
        <begin position="9"/>
        <end position="210"/>
    </location>
</feature>
<evidence type="ECO:0000256" key="1">
    <source>
        <dbReference type="ARBA" id="ARBA00001881"/>
    </source>
</evidence>
<dbReference type="GO" id="GO:0009228">
    <property type="term" value="P:thiamine biosynthetic process"/>
    <property type="evidence" value="ECO:0007669"/>
    <property type="project" value="UniProtKB-KW"/>
</dbReference>
<name>A0AAP9HCE9_9BACL</name>
<evidence type="ECO:0000256" key="2">
    <source>
        <dbReference type="ARBA" id="ARBA00004948"/>
    </source>
</evidence>
<dbReference type="InterPro" id="IPR050967">
    <property type="entry name" value="Thiamine_Salvage_TenA"/>
</dbReference>
<organism evidence="10 11">
    <name type="scientific">Gemella morbillorum</name>
    <dbReference type="NCBI Taxonomy" id="29391"/>
    <lineage>
        <taxon>Bacteria</taxon>
        <taxon>Bacillati</taxon>
        <taxon>Bacillota</taxon>
        <taxon>Bacilli</taxon>
        <taxon>Bacillales</taxon>
        <taxon>Gemellaceae</taxon>
        <taxon>Gemella</taxon>
    </lineage>
</organism>
<comment type="catalytic activity">
    <reaction evidence="8">
        <text>thiamine + H2O = 5-(2-hydroxyethyl)-4-methylthiazole + 4-amino-5-hydroxymethyl-2-methylpyrimidine + H(+)</text>
        <dbReference type="Rhea" id="RHEA:17509"/>
        <dbReference type="ChEBI" id="CHEBI:15377"/>
        <dbReference type="ChEBI" id="CHEBI:15378"/>
        <dbReference type="ChEBI" id="CHEBI:16892"/>
        <dbReference type="ChEBI" id="CHEBI:17957"/>
        <dbReference type="ChEBI" id="CHEBI:18385"/>
        <dbReference type="EC" id="3.5.99.2"/>
    </reaction>
</comment>
<dbReference type="EC" id="3.5.99.2" evidence="5"/>
<dbReference type="GO" id="GO:0050334">
    <property type="term" value="F:thiaminase activity"/>
    <property type="evidence" value="ECO:0007669"/>
    <property type="project" value="UniProtKB-EC"/>
</dbReference>
<dbReference type="EMBL" id="CP046314">
    <property type="protein sequence ID" value="QGS08732.1"/>
    <property type="molecule type" value="Genomic_DNA"/>
</dbReference>
<dbReference type="AlphaFoldDB" id="A0AAP9HCE9"/>
<comment type="similarity">
    <text evidence="3">Belongs to the TenA family.</text>
</comment>
<dbReference type="GO" id="GO:0005829">
    <property type="term" value="C:cytosol"/>
    <property type="evidence" value="ECO:0007669"/>
    <property type="project" value="TreeGrafter"/>
</dbReference>
<proteinExistence type="inferred from homology"/>
<evidence type="ECO:0000256" key="5">
    <source>
        <dbReference type="ARBA" id="ARBA00012684"/>
    </source>
</evidence>
<reference evidence="10 11" key="1">
    <citation type="submission" date="2019-11" db="EMBL/GenBank/DDBJ databases">
        <title>FDA dAtabase for Regulatory Grade micrObial Sequences (FDA-ARGOS): Supporting development and validation of Infectious Disease Dx tests.</title>
        <authorList>
            <person name="Turner S."/>
            <person name="Byrd R."/>
            <person name="Tallon L."/>
            <person name="Sadzewicz L."/>
            <person name="Vavikolanu K."/>
            <person name="Mehta A."/>
            <person name="Aluvathingal J."/>
            <person name="Nadendla S."/>
            <person name="Myers T."/>
            <person name="Yan Y."/>
            <person name="Sichtig H."/>
        </authorList>
    </citation>
    <scope>NUCLEOTIDE SEQUENCE [LARGE SCALE GENOMIC DNA]</scope>
    <source>
        <strain evidence="10 11">FDAARGOS_741</strain>
    </source>
</reference>
<comment type="catalytic activity">
    <reaction evidence="1">
        <text>4-amino-5-aminomethyl-2-methylpyrimidine + H2O = 4-amino-5-hydroxymethyl-2-methylpyrimidine + NH4(+)</text>
        <dbReference type="Rhea" id="RHEA:31799"/>
        <dbReference type="ChEBI" id="CHEBI:15377"/>
        <dbReference type="ChEBI" id="CHEBI:16892"/>
        <dbReference type="ChEBI" id="CHEBI:28938"/>
        <dbReference type="ChEBI" id="CHEBI:63416"/>
        <dbReference type="EC" id="3.5.99.2"/>
    </reaction>
</comment>
<dbReference type="Pfam" id="PF03070">
    <property type="entry name" value="TENA_THI-4"/>
    <property type="match status" value="1"/>
</dbReference>
<evidence type="ECO:0000256" key="7">
    <source>
        <dbReference type="ARBA" id="ARBA00022977"/>
    </source>
</evidence>
<keyword evidence="7" id="KW-0784">Thiamine biosynthesis</keyword>
<evidence type="ECO:0000259" key="9">
    <source>
        <dbReference type="Pfam" id="PF03070"/>
    </source>
</evidence>
<evidence type="ECO:0000313" key="11">
    <source>
        <dbReference type="Proteomes" id="UP000425411"/>
    </source>
</evidence>
<gene>
    <name evidence="10" type="ORF">FOC49_01980</name>
</gene>
<protein>
    <recommendedName>
        <fullName evidence="6">Aminopyrimidine aminohydrolase</fullName>
        <ecNumber evidence="5">3.5.99.2</ecNumber>
    </recommendedName>
</protein>
<evidence type="ECO:0000313" key="10">
    <source>
        <dbReference type="EMBL" id="QGS08732.1"/>
    </source>
</evidence>
<comment type="subunit">
    <text evidence="4">Homotetramer.</text>
</comment>
<dbReference type="Proteomes" id="UP000425411">
    <property type="component" value="Chromosome"/>
</dbReference>
<evidence type="ECO:0000256" key="6">
    <source>
        <dbReference type="ARBA" id="ARBA00013647"/>
    </source>
</evidence>
<evidence type="ECO:0000256" key="8">
    <source>
        <dbReference type="ARBA" id="ARBA00048337"/>
    </source>
</evidence>
<dbReference type="InterPro" id="IPR016084">
    <property type="entry name" value="Haem_Oase-like_multi-hlx"/>
</dbReference>
<accession>A0AAP9HCE9</accession>
<evidence type="ECO:0000256" key="4">
    <source>
        <dbReference type="ARBA" id="ARBA00011881"/>
    </source>
</evidence>
<dbReference type="PANTHER" id="PTHR43198:SF2">
    <property type="entry name" value="SI:CH1073-67J19.1-RELATED"/>
    <property type="match status" value="1"/>
</dbReference>
<keyword evidence="11" id="KW-1185">Reference proteome</keyword>
<evidence type="ECO:0000256" key="3">
    <source>
        <dbReference type="ARBA" id="ARBA00010264"/>
    </source>
</evidence>
<comment type="pathway">
    <text evidence="2">Cofactor biosynthesis; thiamine diphosphate biosynthesis.</text>
</comment>
<dbReference type="RefSeq" id="WP_004632956.1">
    <property type="nucleotide sequence ID" value="NZ_CP046314.1"/>
</dbReference>
<dbReference type="PANTHER" id="PTHR43198">
    <property type="entry name" value="BIFUNCTIONAL TH2 PROTEIN"/>
    <property type="match status" value="1"/>
</dbReference>
<dbReference type="InterPro" id="IPR004305">
    <property type="entry name" value="Thiaminase-2/PQQC"/>
</dbReference>
<sequence>MFIDEIKSKISLLWEMGFNTPFVQELIKGDLSKEAFERYLQQDSVYLENYVKLCKIAIGKAKTNKEREIIRSLIEFSNDTELQTRSESLDSDSISTTETEVFPETEDYINYIMSFSHDKDNYKLMIVLMNCMLSYDYIFTIAAARMNSSQNIYYSFVADYTTEKYKTFYRGWIDYMNEAYRDISDYKKNELIKIFEEASIYELRFWDRVYIG</sequence>